<dbReference type="InterPro" id="IPR002591">
    <property type="entry name" value="Phosphodiest/P_Trfase"/>
</dbReference>
<dbReference type="SUPFAM" id="SSF53649">
    <property type="entry name" value="Alkaline phosphatase-like"/>
    <property type="match status" value="1"/>
</dbReference>
<dbReference type="Proteomes" id="UP000198727">
    <property type="component" value="Unassembled WGS sequence"/>
</dbReference>
<sequence length="384" mass="39893">MAVTPTDLADPVLDDRVPHLAQVVPSLLATLGVPTFVDTLDLPEATRGCVLLVDGLGWDLLDEYAADAPVLSALHRRPLKVGYPSTTAAGLSAIGTGVPAGEHGMVGYSFEVPGAGVLNALTWCAQPGGEDLRGAAPPERVQPLPTTFSRAEAAGLAVSVVSAARFADTPLTRAVLRGGRYVGVHALGDLAAGALAALAEPNSFCWAYHGDLDMLGHLHGPGSPAWRLQLRQVDRLVESLVDGLPAGALLAVVADHGMVALDESVVDIDDTPELIAGVRALAGEVRARHVYPEKGAAADVLATWRAVLGDRAWVLPREEAIAAGWFGPRVADHVRPRIGEIVAAARGRFGVLRGLAEPVESSLVGQHGSLTRAEQLVPLALASA</sequence>
<dbReference type="Gene3D" id="3.40.720.10">
    <property type="entry name" value="Alkaline Phosphatase, subunit A"/>
    <property type="match status" value="1"/>
</dbReference>
<dbReference type="PANTHER" id="PTHR10151:SF120">
    <property type="entry name" value="BIS(5'-ADENOSYL)-TRIPHOSPHATASE"/>
    <property type="match status" value="1"/>
</dbReference>
<protein>
    <submittedName>
        <fullName evidence="1">Type I phosphodiesterase / nucleotide pyrophosphatase</fullName>
    </submittedName>
</protein>
<organism evidence="1 2">
    <name type="scientific">Amycolatopsis arida</name>
    <dbReference type="NCBI Taxonomy" id="587909"/>
    <lineage>
        <taxon>Bacteria</taxon>
        <taxon>Bacillati</taxon>
        <taxon>Actinomycetota</taxon>
        <taxon>Actinomycetes</taxon>
        <taxon>Pseudonocardiales</taxon>
        <taxon>Pseudonocardiaceae</taxon>
        <taxon>Amycolatopsis</taxon>
    </lineage>
</organism>
<dbReference type="Pfam" id="PF01663">
    <property type="entry name" value="Phosphodiest"/>
    <property type="match status" value="1"/>
</dbReference>
<dbReference type="GO" id="GO:0016787">
    <property type="term" value="F:hydrolase activity"/>
    <property type="evidence" value="ECO:0007669"/>
    <property type="project" value="UniProtKB-ARBA"/>
</dbReference>
<dbReference type="AlphaFoldDB" id="A0A1I5L551"/>
<proteinExistence type="predicted"/>
<dbReference type="EMBL" id="FOWW01000001">
    <property type="protein sequence ID" value="SFO92375.1"/>
    <property type="molecule type" value="Genomic_DNA"/>
</dbReference>
<dbReference type="PANTHER" id="PTHR10151">
    <property type="entry name" value="ECTONUCLEOTIDE PYROPHOSPHATASE/PHOSPHODIESTERASE"/>
    <property type="match status" value="1"/>
</dbReference>
<dbReference type="STRING" id="587909.SAMN05421810_101407"/>
<gene>
    <name evidence="1" type="ORF">SAMN05421810_101407</name>
</gene>
<accession>A0A1I5L551</accession>
<name>A0A1I5L551_9PSEU</name>
<dbReference type="InterPro" id="IPR017850">
    <property type="entry name" value="Alkaline_phosphatase_core_sf"/>
</dbReference>
<evidence type="ECO:0000313" key="2">
    <source>
        <dbReference type="Proteomes" id="UP000198727"/>
    </source>
</evidence>
<reference evidence="2" key="1">
    <citation type="submission" date="2016-10" db="EMBL/GenBank/DDBJ databases">
        <authorList>
            <person name="Varghese N."/>
            <person name="Submissions S."/>
        </authorList>
    </citation>
    <scope>NUCLEOTIDE SEQUENCE [LARGE SCALE GENOMIC DNA]</scope>
    <source>
        <strain evidence="2">CGMCC 4.5579</strain>
    </source>
</reference>
<evidence type="ECO:0000313" key="1">
    <source>
        <dbReference type="EMBL" id="SFO92375.1"/>
    </source>
</evidence>
<keyword evidence="2" id="KW-1185">Reference proteome</keyword>